<dbReference type="CDD" id="cd00207">
    <property type="entry name" value="fer2"/>
    <property type="match status" value="1"/>
</dbReference>
<dbReference type="PROSITE" id="PS51384">
    <property type="entry name" value="FAD_FR"/>
    <property type="match status" value="1"/>
</dbReference>
<keyword evidence="2" id="KW-0408">Iron</keyword>
<protein>
    <submittedName>
        <fullName evidence="5">2Fe-2S iron-sulfur cluster binding domain-containing protein</fullName>
    </submittedName>
</protein>
<dbReference type="InterPro" id="IPR017927">
    <property type="entry name" value="FAD-bd_FR_type"/>
</dbReference>
<proteinExistence type="predicted"/>
<dbReference type="InterPro" id="IPR036010">
    <property type="entry name" value="2Fe-2S_ferredoxin-like_sf"/>
</dbReference>
<dbReference type="InterPro" id="IPR012675">
    <property type="entry name" value="Beta-grasp_dom_sf"/>
</dbReference>
<dbReference type="RefSeq" id="WP_340340998.1">
    <property type="nucleotide sequence ID" value="NZ_JBBKZT010000002.1"/>
</dbReference>
<evidence type="ECO:0000313" key="5">
    <source>
        <dbReference type="EMBL" id="MEJ8845831.1"/>
    </source>
</evidence>
<dbReference type="InterPro" id="IPR001433">
    <property type="entry name" value="OxRdtase_FAD/NAD-bd"/>
</dbReference>
<dbReference type="Pfam" id="PF00111">
    <property type="entry name" value="Fer2"/>
    <property type="match status" value="1"/>
</dbReference>
<sequence length="362" mass="39130">MDSTTATSATRGTFSLSVDGVDLPVVVEAGETLLKAGLRQGLRIPHLCLVGDCGSCRCRLVAGQVRLKKDISNHIHLGDIASGHLLACQALAGSDVQLEVPGLSPMASDALAFRNLRGRIVSAAPMNHDIRELVVELEAPMHYRAGQYAQVTVPGHDGLADEPRCYSFSEAPVADGSTRTTFHVRRVPGGLFTEWLFASDRTGHALEVSGPLGDFAHDGSATRPMVCVAGGSGLAPIKALIEELATRAHMPDLTLFFGARTQADLYCLEEIERLQARWRGRFIFVPVLSLEPAGSGWNGLTGYCGEHLDKFCDLPSSSFYFCGPPPMVDALVQRLQGEADPRHIHFDRFLDRSTLNLQETIA</sequence>
<dbReference type="Pfam" id="PF00175">
    <property type="entry name" value="NAD_binding_1"/>
    <property type="match status" value="1"/>
</dbReference>
<dbReference type="Gene3D" id="3.40.50.80">
    <property type="entry name" value="Nucleotide-binding domain of ferredoxin-NADP reductase (FNR) module"/>
    <property type="match status" value="1"/>
</dbReference>
<evidence type="ECO:0000256" key="1">
    <source>
        <dbReference type="ARBA" id="ARBA00001974"/>
    </source>
</evidence>
<dbReference type="InterPro" id="IPR006058">
    <property type="entry name" value="2Fe2S_fd_BS"/>
</dbReference>
<dbReference type="PANTHER" id="PTHR47354">
    <property type="entry name" value="NADH OXIDOREDUCTASE HCR"/>
    <property type="match status" value="1"/>
</dbReference>
<dbReference type="InterPro" id="IPR017938">
    <property type="entry name" value="Riboflavin_synthase-like_b-brl"/>
</dbReference>
<evidence type="ECO:0000259" key="4">
    <source>
        <dbReference type="PROSITE" id="PS51384"/>
    </source>
</evidence>
<keyword evidence="6" id="KW-1185">Reference proteome</keyword>
<dbReference type="PANTHER" id="PTHR47354:SF5">
    <property type="entry name" value="PROTEIN RFBI"/>
    <property type="match status" value="1"/>
</dbReference>
<keyword evidence="2" id="KW-0411">Iron-sulfur</keyword>
<feature type="domain" description="FAD-binding FR-type" evidence="4">
    <location>
        <begin position="113"/>
        <end position="218"/>
    </location>
</feature>
<dbReference type="Pfam" id="PF00970">
    <property type="entry name" value="FAD_binding_6"/>
    <property type="match status" value="1"/>
</dbReference>
<reference evidence="5 6" key="1">
    <citation type="submission" date="2024-03" db="EMBL/GenBank/DDBJ databases">
        <title>Novel species of the genus Variovorax.</title>
        <authorList>
            <person name="Liu Q."/>
            <person name="Xin Y.-H."/>
        </authorList>
    </citation>
    <scope>NUCLEOTIDE SEQUENCE [LARGE SCALE GENOMIC DNA]</scope>
    <source>
        <strain evidence="5 6">KACC 18900</strain>
    </source>
</reference>
<dbReference type="PROSITE" id="PS00197">
    <property type="entry name" value="2FE2S_FER_1"/>
    <property type="match status" value="1"/>
</dbReference>
<dbReference type="PRINTS" id="PR00410">
    <property type="entry name" value="PHEHYDRXLASE"/>
</dbReference>
<organism evidence="5 6">
    <name type="scientific">Variovorax rhizosphaerae</name>
    <dbReference type="NCBI Taxonomy" id="1836200"/>
    <lineage>
        <taxon>Bacteria</taxon>
        <taxon>Pseudomonadati</taxon>
        <taxon>Pseudomonadota</taxon>
        <taxon>Betaproteobacteria</taxon>
        <taxon>Burkholderiales</taxon>
        <taxon>Comamonadaceae</taxon>
        <taxon>Variovorax</taxon>
    </lineage>
</organism>
<dbReference type="InterPro" id="IPR001041">
    <property type="entry name" value="2Fe-2S_ferredoxin-type"/>
</dbReference>
<evidence type="ECO:0000259" key="3">
    <source>
        <dbReference type="PROSITE" id="PS51085"/>
    </source>
</evidence>
<keyword evidence="2" id="KW-0479">Metal-binding</keyword>
<gene>
    <name evidence="5" type="ORF">WKW82_04200</name>
</gene>
<evidence type="ECO:0000256" key="2">
    <source>
        <dbReference type="ARBA" id="ARBA00022714"/>
    </source>
</evidence>
<keyword evidence="2" id="KW-0001">2Fe-2S</keyword>
<name>A0ABU8WEA0_9BURK</name>
<dbReference type="SUPFAM" id="SSF54292">
    <property type="entry name" value="2Fe-2S ferredoxin-like"/>
    <property type="match status" value="1"/>
</dbReference>
<dbReference type="InterPro" id="IPR039261">
    <property type="entry name" value="FNR_nucleotide-bd"/>
</dbReference>
<comment type="caution">
    <text evidence="5">The sequence shown here is derived from an EMBL/GenBank/DDBJ whole genome shotgun (WGS) entry which is preliminary data.</text>
</comment>
<dbReference type="PROSITE" id="PS51085">
    <property type="entry name" value="2FE2S_FER_2"/>
    <property type="match status" value="1"/>
</dbReference>
<evidence type="ECO:0000313" key="6">
    <source>
        <dbReference type="Proteomes" id="UP001385892"/>
    </source>
</evidence>
<dbReference type="InterPro" id="IPR008333">
    <property type="entry name" value="Cbr1-like_FAD-bd_dom"/>
</dbReference>
<accession>A0ABU8WEA0</accession>
<comment type="cofactor">
    <cofactor evidence="1">
        <name>FAD</name>
        <dbReference type="ChEBI" id="CHEBI:57692"/>
    </cofactor>
</comment>
<dbReference type="Gene3D" id="3.10.20.30">
    <property type="match status" value="1"/>
</dbReference>
<dbReference type="Gene3D" id="2.40.30.10">
    <property type="entry name" value="Translation factors"/>
    <property type="match status" value="1"/>
</dbReference>
<dbReference type="Proteomes" id="UP001385892">
    <property type="component" value="Unassembled WGS sequence"/>
</dbReference>
<dbReference type="EMBL" id="JBBKZT010000002">
    <property type="protein sequence ID" value="MEJ8845831.1"/>
    <property type="molecule type" value="Genomic_DNA"/>
</dbReference>
<dbReference type="InterPro" id="IPR050415">
    <property type="entry name" value="MRET"/>
</dbReference>
<dbReference type="SUPFAM" id="SSF52343">
    <property type="entry name" value="Ferredoxin reductase-like, C-terminal NADP-linked domain"/>
    <property type="match status" value="1"/>
</dbReference>
<feature type="domain" description="2Fe-2S ferredoxin-type" evidence="3">
    <location>
        <begin position="12"/>
        <end position="104"/>
    </location>
</feature>
<dbReference type="SUPFAM" id="SSF63380">
    <property type="entry name" value="Riboflavin synthase domain-like"/>
    <property type="match status" value="1"/>
</dbReference>